<dbReference type="Proteomes" id="UP001222087">
    <property type="component" value="Chromosome"/>
</dbReference>
<evidence type="ECO:0000256" key="1">
    <source>
        <dbReference type="SAM" id="MobiDB-lite"/>
    </source>
</evidence>
<reference evidence="2 3" key="1">
    <citation type="submission" date="2023-02" db="EMBL/GenBank/DDBJ databases">
        <title>Genome Sequence of L. cardiaca H63T.</title>
        <authorList>
            <person name="Lopez A.E."/>
            <person name="Cianciotto N.P."/>
        </authorList>
    </citation>
    <scope>NUCLEOTIDE SEQUENCE [LARGE SCALE GENOMIC DNA]</scope>
    <source>
        <strain evidence="2 3">H63</strain>
    </source>
</reference>
<accession>A0ABY8AWV8</accession>
<dbReference type="EMBL" id="CP119078">
    <property type="protein sequence ID" value="WED43911.1"/>
    <property type="molecule type" value="Genomic_DNA"/>
</dbReference>
<evidence type="ECO:0000313" key="2">
    <source>
        <dbReference type="EMBL" id="WED43911.1"/>
    </source>
</evidence>
<feature type="region of interest" description="Disordered" evidence="1">
    <location>
        <begin position="485"/>
        <end position="520"/>
    </location>
</feature>
<name>A0ABY8AWV8_9GAMM</name>
<protein>
    <recommendedName>
        <fullName evidence="4">Substrate of the Dot/Icm secretion system</fullName>
    </recommendedName>
</protein>
<proteinExistence type="predicted"/>
<sequence>MLFVLSDEFIIKLCMIRDDYEKRAGIILDETQQPYAISRFFGAKDIKTRNIQINLLEKWLSAFKKDLLLDKLTLEELQNLIKKLPKKENSEPTTEKSRHKNEWLAAFKKDLTDQQCSLTEVQNLIKRSVEEKKEIADKLPDGASPFAEPTAQAIENQVTALRVLATVCMYIKSEIDSTYSVRSGSSAILEQLINEAMGITSSNIIDQETRACCLLATQRYLKERGRFEAINAQLQTRFTEKQWHDFLSFVDKECAGLSKKYKTQFPVKDIMMPLMGKPLELAGYTSGFILGEMVSKSTKLLKTQHALTAAIGSGLVLCLGPSASIGVILLAPTYASRILDTFCGVTLAWALGTAGNIVGQGLGFGVGVSVDLSWKLMYHSVTLLASLYAKTRPEEKLTGICLINGHRIVDGIELKVVDLESLPPECQLCPITFEVDEKELKVTVNEDHTTVIPWEPGKELLYMEELKKYLTAHAYLEASANLLQSPDIGDKTTDETVQIPRDEEPPSPENNEGRVAAPVV</sequence>
<evidence type="ECO:0000313" key="3">
    <source>
        <dbReference type="Proteomes" id="UP001222087"/>
    </source>
</evidence>
<organism evidence="2 3">
    <name type="scientific">Legionella cardiaca</name>
    <dbReference type="NCBI Taxonomy" id="1071983"/>
    <lineage>
        <taxon>Bacteria</taxon>
        <taxon>Pseudomonadati</taxon>
        <taxon>Pseudomonadota</taxon>
        <taxon>Gammaproteobacteria</taxon>
        <taxon>Legionellales</taxon>
        <taxon>Legionellaceae</taxon>
        <taxon>Legionella</taxon>
    </lineage>
</organism>
<feature type="compositionally biased region" description="Basic and acidic residues" evidence="1">
    <location>
        <begin position="488"/>
        <end position="504"/>
    </location>
</feature>
<gene>
    <name evidence="2" type="ORF">PXX05_03760</name>
</gene>
<dbReference type="RefSeq" id="WP_275089725.1">
    <property type="nucleotide sequence ID" value="NZ_CP119078.1"/>
</dbReference>
<keyword evidence="3" id="KW-1185">Reference proteome</keyword>
<evidence type="ECO:0008006" key="4">
    <source>
        <dbReference type="Google" id="ProtNLM"/>
    </source>
</evidence>